<dbReference type="Proteomes" id="UP000566819">
    <property type="component" value="Unassembled WGS sequence"/>
</dbReference>
<name>A0A8H4RUN2_9HELO</name>
<protein>
    <submittedName>
        <fullName evidence="1">Uncharacterized protein</fullName>
    </submittedName>
</protein>
<organism evidence="1 2">
    <name type="scientific">Cudoniella acicularis</name>
    <dbReference type="NCBI Taxonomy" id="354080"/>
    <lineage>
        <taxon>Eukaryota</taxon>
        <taxon>Fungi</taxon>
        <taxon>Dikarya</taxon>
        <taxon>Ascomycota</taxon>
        <taxon>Pezizomycotina</taxon>
        <taxon>Leotiomycetes</taxon>
        <taxon>Helotiales</taxon>
        <taxon>Tricladiaceae</taxon>
        <taxon>Cudoniella</taxon>
    </lineage>
</organism>
<keyword evidence="2" id="KW-1185">Reference proteome</keyword>
<evidence type="ECO:0000313" key="1">
    <source>
        <dbReference type="EMBL" id="KAF4635421.1"/>
    </source>
</evidence>
<evidence type="ECO:0000313" key="2">
    <source>
        <dbReference type="Proteomes" id="UP000566819"/>
    </source>
</evidence>
<sequence>MAPPLPKKVVEAIELAIDIAHKNNKIPNMNAIAESFNTTYSTVTYIRRRVLKIQKMSFDYRQPSDPKPLKNQDKIAEAIRDLLQRRPEFDQTQVHEYICAVFGIKCAHQLFQTLSKITKFLTNGRISCVEEPNSSPQSRMAKS</sequence>
<accession>A0A8H4RUN2</accession>
<dbReference type="EMBL" id="JAAMPI010000120">
    <property type="protein sequence ID" value="KAF4635421.1"/>
    <property type="molecule type" value="Genomic_DNA"/>
</dbReference>
<dbReference type="AlphaFoldDB" id="A0A8H4RUN2"/>
<reference evidence="1 2" key="1">
    <citation type="submission" date="2020-03" db="EMBL/GenBank/DDBJ databases">
        <title>Draft Genome Sequence of Cudoniella acicularis.</title>
        <authorList>
            <person name="Buettner E."/>
            <person name="Kellner H."/>
        </authorList>
    </citation>
    <scope>NUCLEOTIDE SEQUENCE [LARGE SCALE GENOMIC DNA]</scope>
    <source>
        <strain evidence="1 2">DSM 108380</strain>
    </source>
</reference>
<dbReference type="OrthoDB" id="3524915at2759"/>
<proteinExistence type="predicted"/>
<gene>
    <name evidence="1" type="ORF">G7Y89_g2677</name>
</gene>
<comment type="caution">
    <text evidence="1">The sequence shown here is derived from an EMBL/GenBank/DDBJ whole genome shotgun (WGS) entry which is preliminary data.</text>
</comment>